<evidence type="ECO:0000313" key="3">
    <source>
        <dbReference type="Proteomes" id="UP000186817"/>
    </source>
</evidence>
<comment type="caution">
    <text evidence="2">The sequence shown here is derived from an EMBL/GenBank/DDBJ whole genome shotgun (WGS) entry which is preliminary data.</text>
</comment>
<dbReference type="EMBL" id="LSRX01000609">
    <property type="protein sequence ID" value="OLP92726.1"/>
    <property type="molecule type" value="Genomic_DNA"/>
</dbReference>
<name>A0A1Q9DBY2_SYMMI</name>
<dbReference type="Proteomes" id="UP000186817">
    <property type="component" value="Unassembled WGS sequence"/>
</dbReference>
<gene>
    <name evidence="2" type="ORF">AK812_SmicGene25443</name>
</gene>
<accession>A0A1Q9DBY2</accession>
<sequence>MSLLDMWMVLTWQFASAGCGGLINAAVEQLPAILEQRQVTDLYLDLDETIVMPDTPFIFGMPGTHGFIAHLDPCLSAAAATLTTRMEETYYEAPMQLVDPRLPQIIAEMKHQMRVFALTSRHTGAASVWEAHNFQMIEFLAAAGIQFSVLPRGVAGNETAVGGIIFAQGEKVNKGSIIKDMLRSPGQKAALVDNTRSKLESATAVPGLCLVGIHFTAAHDLEQSDTARLRWMCKELIAMGADNDQLHAKHFLRKGDFDGLAHLTEHAAGPRGGPERSSTFLLRSCQEMSVSFEIHVNSGATSGGVFGLIHRWAQNAARGSRCLPFVPRLGGADRGAVQLQDHDRAGIARSAFASGTAEPRELQPLLEREELHVADLPASVFATLAQTLREFQACLERKLAAKDSLGIRVRVAAAQMQSPETLLHFPGCLLHRQDFMPLSLLVARAEQRPVETFMHCFGGNSVSWLVEDAKSPPVQLHA</sequence>
<keyword evidence="1" id="KW-0732">Signal</keyword>
<feature type="chain" id="PRO_5013339653" evidence="1">
    <location>
        <begin position="18"/>
        <end position="478"/>
    </location>
</feature>
<feature type="signal peptide" evidence="1">
    <location>
        <begin position="1"/>
        <end position="17"/>
    </location>
</feature>
<evidence type="ECO:0000313" key="2">
    <source>
        <dbReference type="EMBL" id="OLP92726.1"/>
    </source>
</evidence>
<keyword evidence="3" id="KW-1185">Reference proteome</keyword>
<evidence type="ECO:0000256" key="1">
    <source>
        <dbReference type="SAM" id="SignalP"/>
    </source>
</evidence>
<dbReference type="OrthoDB" id="10273169at2759"/>
<protein>
    <submittedName>
        <fullName evidence="2">Uncharacterized protein</fullName>
    </submittedName>
</protein>
<organism evidence="2 3">
    <name type="scientific">Symbiodinium microadriaticum</name>
    <name type="common">Dinoflagellate</name>
    <name type="synonym">Zooxanthella microadriatica</name>
    <dbReference type="NCBI Taxonomy" id="2951"/>
    <lineage>
        <taxon>Eukaryota</taxon>
        <taxon>Sar</taxon>
        <taxon>Alveolata</taxon>
        <taxon>Dinophyceae</taxon>
        <taxon>Suessiales</taxon>
        <taxon>Symbiodiniaceae</taxon>
        <taxon>Symbiodinium</taxon>
    </lineage>
</organism>
<reference evidence="2 3" key="1">
    <citation type="submission" date="2016-02" db="EMBL/GenBank/DDBJ databases">
        <title>Genome analysis of coral dinoflagellate symbionts highlights evolutionary adaptations to a symbiotic lifestyle.</title>
        <authorList>
            <person name="Aranda M."/>
            <person name="Li Y."/>
            <person name="Liew Y.J."/>
            <person name="Baumgarten S."/>
            <person name="Simakov O."/>
            <person name="Wilson M."/>
            <person name="Piel J."/>
            <person name="Ashoor H."/>
            <person name="Bougouffa S."/>
            <person name="Bajic V.B."/>
            <person name="Ryu T."/>
            <person name="Ravasi T."/>
            <person name="Bayer T."/>
            <person name="Micklem G."/>
            <person name="Kim H."/>
            <person name="Bhak J."/>
            <person name="Lajeunesse T.C."/>
            <person name="Voolstra C.R."/>
        </authorList>
    </citation>
    <scope>NUCLEOTIDE SEQUENCE [LARGE SCALE GENOMIC DNA]</scope>
    <source>
        <strain evidence="2 3">CCMP2467</strain>
    </source>
</reference>
<proteinExistence type="predicted"/>
<dbReference type="AlphaFoldDB" id="A0A1Q9DBY2"/>